<gene>
    <name evidence="3" type="ORF">C496_10231</name>
</gene>
<reference evidence="3 4" key="1">
    <citation type="journal article" date="2014" name="PLoS Genet.">
        <title>Phylogenetically driven sequencing of extremely halophilic archaea reveals strategies for static and dynamic osmo-response.</title>
        <authorList>
            <person name="Becker E.A."/>
            <person name="Seitzer P.M."/>
            <person name="Tritt A."/>
            <person name="Larsen D."/>
            <person name="Krusor M."/>
            <person name="Yao A.I."/>
            <person name="Wu D."/>
            <person name="Madern D."/>
            <person name="Eisen J.A."/>
            <person name="Darling A.E."/>
            <person name="Facciotti M.T."/>
        </authorList>
    </citation>
    <scope>NUCLEOTIDE SEQUENCE [LARGE SCALE GENOMIC DNA]</scope>
    <source>
        <strain evidence="3 4">GA33</strain>
    </source>
</reference>
<accession>L9VVR1</accession>
<organism evidence="3 4">
    <name type="scientific">Natronorubrum tibetense GA33</name>
    <dbReference type="NCBI Taxonomy" id="1114856"/>
    <lineage>
        <taxon>Archaea</taxon>
        <taxon>Methanobacteriati</taxon>
        <taxon>Methanobacteriota</taxon>
        <taxon>Stenosarchaea group</taxon>
        <taxon>Halobacteria</taxon>
        <taxon>Halobacteriales</taxon>
        <taxon>Natrialbaceae</taxon>
        <taxon>Natronorubrum</taxon>
    </lineage>
</organism>
<feature type="transmembrane region" description="Helical" evidence="1">
    <location>
        <begin position="67"/>
        <end position="85"/>
    </location>
</feature>
<dbReference type="GO" id="GO:0016020">
    <property type="term" value="C:membrane"/>
    <property type="evidence" value="ECO:0007669"/>
    <property type="project" value="InterPro"/>
</dbReference>
<keyword evidence="4" id="KW-1185">Reference proteome</keyword>
<dbReference type="RefSeq" id="WP_006089879.1">
    <property type="nucleotide sequence ID" value="NZ_AOHW01000029.1"/>
</dbReference>
<dbReference type="eggNOG" id="arCOG03427">
    <property type="taxonomic scope" value="Archaea"/>
</dbReference>
<dbReference type="OrthoDB" id="156473at2157"/>
<dbReference type="Proteomes" id="UP000011599">
    <property type="component" value="Unassembled WGS sequence"/>
</dbReference>
<feature type="domain" description="EamA" evidence="2">
    <location>
        <begin position="5"/>
        <end position="138"/>
    </location>
</feature>
<dbReference type="AlphaFoldDB" id="L9VVR1"/>
<evidence type="ECO:0000256" key="1">
    <source>
        <dbReference type="SAM" id="Phobius"/>
    </source>
</evidence>
<keyword evidence="1" id="KW-0812">Transmembrane</keyword>
<dbReference type="Gene3D" id="1.10.3730.20">
    <property type="match status" value="1"/>
</dbReference>
<comment type="caution">
    <text evidence="3">The sequence shown here is derived from an EMBL/GenBank/DDBJ whole genome shotgun (WGS) entry which is preliminary data.</text>
</comment>
<feature type="transmembrane region" description="Helical" evidence="1">
    <location>
        <begin position="97"/>
        <end position="115"/>
    </location>
</feature>
<keyword evidence="1" id="KW-0472">Membrane</keyword>
<dbReference type="PATRIC" id="fig|1114856.3.peg.2130"/>
<feature type="transmembrane region" description="Helical" evidence="1">
    <location>
        <begin position="35"/>
        <end position="55"/>
    </location>
</feature>
<dbReference type="Pfam" id="PF00892">
    <property type="entry name" value="EamA"/>
    <property type="match status" value="1"/>
</dbReference>
<dbReference type="EMBL" id="AOHW01000029">
    <property type="protein sequence ID" value="ELY41062.1"/>
    <property type="molecule type" value="Genomic_DNA"/>
</dbReference>
<protein>
    <recommendedName>
        <fullName evidence="2">EamA domain-containing protein</fullName>
    </recommendedName>
</protein>
<evidence type="ECO:0000313" key="4">
    <source>
        <dbReference type="Proteomes" id="UP000011599"/>
    </source>
</evidence>
<evidence type="ECO:0000313" key="3">
    <source>
        <dbReference type="EMBL" id="ELY41062.1"/>
    </source>
</evidence>
<dbReference type="InterPro" id="IPR000620">
    <property type="entry name" value="EamA_dom"/>
</dbReference>
<name>L9VVR1_9EURY</name>
<dbReference type="STRING" id="1114856.GCA_000383975_02470"/>
<dbReference type="SUPFAM" id="SSF103481">
    <property type="entry name" value="Multidrug resistance efflux transporter EmrE"/>
    <property type="match status" value="1"/>
</dbReference>
<evidence type="ECO:0000259" key="2">
    <source>
        <dbReference type="Pfam" id="PF00892"/>
    </source>
</evidence>
<sequence length="139" mass="14955">MSRRYLLLSFVAFVAYSLVAPLLKVAMETIPSTTAVFMSNTIMLVLLGGLLVHQGQSPREYLSHPKLPHIVVWGVLLAVGLLAYYRALALGPVSVVVPLYGLFIAVSSVIGVLVLEESLTFRKLSGIGFAVLAVVLMSL</sequence>
<keyword evidence="1" id="KW-1133">Transmembrane helix</keyword>
<dbReference type="InterPro" id="IPR037185">
    <property type="entry name" value="EmrE-like"/>
</dbReference>
<proteinExistence type="predicted"/>